<evidence type="ECO:0000313" key="2">
    <source>
        <dbReference type="EMBL" id="SDL39399.1"/>
    </source>
</evidence>
<accession>A0A1G9JPF0</accession>
<dbReference type="Proteomes" id="UP000183200">
    <property type="component" value="Unassembled WGS sequence"/>
</dbReference>
<dbReference type="SUPFAM" id="SSF53067">
    <property type="entry name" value="Actin-like ATPase domain"/>
    <property type="match status" value="1"/>
</dbReference>
<dbReference type="InterPro" id="IPR000600">
    <property type="entry name" value="ROK"/>
</dbReference>
<dbReference type="PANTHER" id="PTHR18964">
    <property type="entry name" value="ROK (REPRESSOR, ORF, KINASE) FAMILY"/>
    <property type="match status" value="1"/>
</dbReference>
<proteinExistence type="inferred from homology"/>
<dbReference type="Gene3D" id="3.30.420.40">
    <property type="match status" value="2"/>
</dbReference>
<name>A0A1G9JPF0_9SPHI</name>
<dbReference type="InterPro" id="IPR049874">
    <property type="entry name" value="ROK_cs"/>
</dbReference>
<dbReference type="Pfam" id="PF00480">
    <property type="entry name" value="ROK"/>
    <property type="match status" value="1"/>
</dbReference>
<dbReference type="PROSITE" id="PS01125">
    <property type="entry name" value="ROK"/>
    <property type="match status" value="1"/>
</dbReference>
<keyword evidence="2" id="KW-0418">Kinase</keyword>
<evidence type="ECO:0000313" key="3">
    <source>
        <dbReference type="Proteomes" id="UP000183200"/>
    </source>
</evidence>
<keyword evidence="3" id="KW-1185">Reference proteome</keyword>
<dbReference type="PANTHER" id="PTHR18964:SF149">
    <property type="entry name" value="BIFUNCTIONAL UDP-N-ACETYLGLUCOSAMINE 2-EPIMERASE_N-ACETYLMANNOSAMINE KINASE"/>
    <property type="match status" value="1"/>
</dbReference>
<dbReference type="InterPro" id="IPR043129">
    <property type="entry name" value="ATPase_NBD"/>
</dbReference>
<dbReference type="AlphaFoldDB" id="A0A1G9JPF0"/>
<dbReference type="OrthoDB" id="9810372at2"/>
<keyword evidence="2" id="KW-0808">Transferase</keyword>
<protein>
    <submittedName>
        <fullName evidence="2">Glucokinase</fullName>
    </submittedName>
</protein>
<gene>
    <name evidence="2" type="ORF">SAMN05421820_101333</name>
</gene>
<sequence length="310" mass="32832">MSQSYAIGIDVGGSSLKCGVVSQDGKILYSTIVSLKNAKTESAIIELIAETIQGCAKRIKRPILGVGIGFPGIIDDNKVIAGADNLPGFKQLGLSEILQDLTDYTIVMENDANLMGLGEMIYGAAKNCSDVVFLTVGTGIGGAVMIDHKLYAGYRNRGTELGHIVIQHNGLDCACGGKGCLEAYASIPALLSYYQFIHPGLSEVEEVDGKYIIEKYLEGEAYAVKAMGLHFDYMATGIISFINIFSPQKIVIGGGISEAGSFYTREIAKRIKSPVVPVSSTDALVVSAKLGNKAGLLGCAANVFEKIKAF</sequence>
<comment type="similarity">
    <text evidence="1">Belongs to the ROK (NagC/XylR) family.</text>
</comment>
<reference evidence="3" key="1">
    <citation type="submission" date="2016-10" db="EMBL/GenBank/DDBJ databases">
        <authorList>
            <person name="Varghese N."/>
            <person name="Submissions S."/>
        </authorList>
    </citation>
    <scope>NUCLEOTIDE SEQUENCE [LARGE SCALE GENOMIC DNA]</scope>
    <source>
        <strain evidence="3">DSM 19110</strain>
    </source>
</reference>
<organism evidence="2 3">
    <name type="scientific">Pedobacter steynii</name>
    <dbReference type="NCBI Taxonomy" id="430522"/>
    <lineage>
        <taxon>Bacteria</taxon>
        <taxon>Pseudomonadati</taxon>
        <taxon>Bacteroidota</taxon>
        <taxon>Sphingobacteriia</taxon>
        <taxon>Sphingobacteriales</taxon>
        <taxon>Sphingobacteriaceae</taxon>
        <taxon>Pedobacter</taxon>
    </lineage>
</organism>
<dbReference type="GO" id="GO:0016301">
    <property type="term" value="F:kinase activity"/>
    <property type="evidence" value="ECO:0007669"/>
    <property type="project" value="UniProtKB-KW"/>
</dbReference>
<evidence type="ECO:0000256" key="1">
    <source>
        <dbReference type="ARBA" id="ARBA00006479"/>
    </source>
</evidence>
<dbReference type="EMBL" id="FNGY01000001">
    <property type="protein sequence ID" value="SDL39399.1"/>
    <property type="molecule type" value="Genomic_DNA"/>
</dbReference>